<evidence type="ECO:0000256" key="4">
    <source>
        <dbReference type="ARBA" id="ARBA00023139"/>
    </source>
</evidence>
<dbReference type="SMART" id="SM01262">
    <property type="entry name" value="LAMTOR"/>
    <property type="match status" value="1"/>
</dbReference>
<comment type="caution">
    <text evidence="6">The sequence shown here is derived from an EMBL/GenBank/DDBJ whole genome shotgun (WGS) entry which is preliminary data.</text>
</comment>
<evidence type="ECO:0000313" key="6">
    <source>
        <dbReference type="EMBL" id="KAK5201029.1"/>
    </source>
</evidence>
<dbReference type="EMBL" id="JAVRRA010016913">
    <property type="protein sequence ID" value="KAK5201029.1"/>
    <property type="molecule type" value="Genomic_DNA"/>
</dbReference>
<dbReference type="Proteomes" id="UP001357485">
    <property type="component" value="Unassembled WGS sequence"/>
</dbReference>
<protein>
    <submittedName>
        <fullName evidence="6">Uncharacterized protein</fullName>
    </submittedName>
</protein>
<keyword evidence="4" id="KW-0564">Palmitate</keyword>
<keyword evidence="2" id="KW-0519">Myristate</keyword>
<evidence type="ECO:0000256" key="5">
    <source>
        <dbReference type="ARBA" id="ARBA00023288"/>
    </source>
</evidence>
<evidence type="ECO:0000256" key="2">
    <source>
        <dbReference type="ARBA" id="ARBA00022707"/>
    </source>
</evidence>
<gene>
    <name evidence="6" type="ORF">LTR16_004087</name>
</gene>
<evidence type="ECO:0000256" key="1">
    <source>
        <dbReference type="ARBA" id="ARBA00004308"/>
    </source>
</evidence>
<keyword evidence="3" id="KW-0472">Membrane</keyword>
<keyword evidence="7" id="KW-1185">Reference proteome</keyword>
<organism evidence="6 7">
    <name type="scientific">Cryomyces antarcticus</name>
    <dbReference type="NCBI Taxonomy" id="329879"/>
    <lineage>
        <taxon>Eukaryota</taxon>
        <taxon>Fungi</taxon>
        <taxon>Dikarya</taxon>
        <taxon>Ascomycota</taxon>
        <taxon>Pezizomycotina</taxon>
        <taxon>Dothideomycetes</taxon>
        <taxon>Dothideomycetes incertae sedis</taxon>
        <taxon>Cryomyces</taxon>
    </lineage>
</organism>
<sequence length="150" mass="16642">MGVCASCLGLNRRRWHSAGSETSRLLHDDYDPAYGGTNANLPALDPEELQRERDVLERLCEQTSDTLIEVSQSAFADAGSNMTSEYPYLFSLYFPSGGVPDGRLETPEARDKADKDEAKWIETSPAGQMHTWDQVEEVNKGALTFHSDSI</sequence>
<proteinExistence type="predicted"/>
<dbReference type="InterPro" id="IPR028209">
    <property type="entry name" value="LAMTOR1/MEH1"/>
</dbReference>
<reference evidence="6 7" key="1">
    <citation type="submission" date="2023-08" db="EMBL/GenBank/DDBJ databases">
        <title>Black Yeasts Isolated from many extreme environments.</title>
        <authorList>
            <person name="Coleine C."/>
            <person name="Stajich J.E."/>
            <person name="Selbmann L."/>
        </authorList>
    </citation>
    <scope>NUCLEOTIDE SEQUENCE [LARGE SCALE GENOMIC DNA]</scope>
    <source>
        <strain evidence="6 7">CCFEE 536</strain>
    </source>
</reference>
<comment type="subcellular location">
    <subcellularLocation>
        <location evidence="1">Endomembrane system</location>
    </subcellularLocation>
</comment>
<evidence type="ECO:0000313" key="7">
    <source>
        <dbReference type="Proteomes" id="UP001357485"/>
    </source>
</evidence>
<name>A0ABR0LNF7_9PEZI</name>
<accession>A0ABR0LNF7</accession>
<feature type="non-terminal residue" evidence="6">
    <location>
        <position position="150"/>
    </location>
</feature>
<dbReference type="Pfam" id="PF15454">
    <property type="entry name" value="LAMTOR"/>
    <property type="match status" value="1"/>
</dbReference>
<evidence type="ECO:0000256" key="3">
    <source>
        <dbReference type="ARBA" id="ARBA00023136"/>
    </source>
</evidence>
<keyword evidence="5" id="KW-0449">Lipoprotein</keyword>